<organism evidence="2">
    <name type="scientific">marine sediment metagenome</name>
    <dbReference type="NCBI Taxonomy" id="412755"/>
    <lineage>
        <taxon>unclassified sequences</taxon>
        <taxon>metagenomes</taxon>
        <taxon>ecological metagenomes</taxon>
    </lineage>
</organism>
<feature type="region of interest" description="Disordered" evidence="1">
    <location>
        <begin position="67"/>
        <end position="99"/>
    </location>
</feature>
<feature type="non-terminal residue" evidence="2">
    <location>
        <position position="1"/>
    </location>
</feature>
<sequence>TKRRIQIDQFFTGEYFEILNKCNKDIPKDVLEKIVSFEKAEKLNPPVEKRVKQISLDDLHSESQRIEREASAKGIALPKATRDGIKKLPLHDDEQTTST</sequence>
<dbReference type="AlphaFoldDB" id="X1HFC1"/>
<accession>X1HFC1</accession>
<feature type="compositionally biased region" description="Basic and acidic residues" evidence="1">
    <location>
        <begin position="80"/>
        <end position="99"/>
    </location>
</feature>
<dbReference type="EMBL" id="BARU01017053">
    <property type="protein sequence ID" value="GAH55770.1"/>
    <property type="molecule type" value="Genomic_DNA"/>
</dbReference>
<protein>
    <submittedName>
        <fullName evidence="2">Uncharacterized protein</fullName>
    </submittedName>
</protein>
<reference evidence="2" key="1">
    <citation type="journal article" date="2014" name="Front. Microbiol.">
        <title>High frequency of phylogenetically diverse reductive dehalogenase-homologous genes in deep subseafloor sedimentary metagenomes.</title>
        <authorList>
            <person name="Kawai M."/>
            <person name="Futagami T."/>
            <person name="Toyoda A."/>
            <person name="Takaki Y."/>
            <person name="Nishi S."/>
            <person name="Hori S."/>
            <person name="Arai W."/>
            <person name="Tsubouchi T."/>
            <person name="Morono Y."/>
            <person name="Uchiyama I."/>
            <person name="Ito T."/>
            <person name="Fujiyama A."/>
            <person name="Inagaki F."/>
            <person name="Takami H."/>
        </authorList>
    </citation>
    <scope>NUCLEOTIDE SEQUENCE</scope>
    <source>
        <strain evidence="2">Expedition CK06-06</strain>
    </source>
</reference>
<proteinExistence type="predicted"/>
<name>X1HFC1_9ZZZZ</name>
<evidence type="ECO:0000256" key="1">
    <source>
        <dbReference type="SAM" id="MobiDB-lite"/>
    </source>
</evidence>
<comment type="caution">
    <text evidence="2">The sequence shown here is derived from an EMBL/GenBank/DDBJ whole genome shotgun (WGS) entry which is preliminary data.</text>
</comment>
<gene>
    <name evidence="2" type="ORF">S03H2_28310</name>
</gene>
<evidence type="ECO:0000313" key="2">
    <source>
        <dbReference type="EMBL" id="GAH55770.1"/>
    </source>
</evidence>